<feature type="region of interest" description="Disordered" evidence="1">
    <location>
        <begin position="1"/>
        <end position="67"/>
    </location>
</feature>
<keyword evidence="3" id="KW-1185">Reference proteome</keyword>
<gene>
    <name evidence="2" type="ORF">CPELLU_LOCUS14608</name>
</gene>
<accession>A0A9N9ITI4</accession>
<sequence>KGIKNQAETASDNKEIDGKKNSKNNEEKDSEKENSGEENSKEEDSEENNKEDNKDNKAVNYDNKDNNTYEGPFVYIDYYREMRMPILFNIGISYYNTFGQ</sequence>
<name>A0A9N9ITI4_9GLOM</name>
<protein>
    <submittedName>
        <fullName evidence="2">22098_t:CDS:1</fullName>
    </submittedName>
</protein>
<organism evidence="2 3">
    <name type="scientific">Cetraspora pellucida</name>
    <dbReference type="NCBI Taxonomy" id="1433469"/>
    <lineage>
        <taxon>Eukaryota</taxon>
        <taxon>Fungi</taxon>
        <taxon>Fungi incertae sedis</taxon>
        <taxon>Mucoromycota</taxon>
        <taxon>Glomeromycotina</taxon>
        <taxon>Glomeromycetes</taxon>
        <taxon>Diversisporales</taxon>
        <taxon>Gigasporaceae</taxon>
        <taxon>Cetraspora</taxon>
    </lineage>
</organism>
<dbReference type="AlphaFoldDB" id="A0A9N9ITI4"/>
<evidence type="ECO:0000313" key="2">
    <source>
        <dbReference type="EMBL" id="CAG8749533.1"/>
    </source>
</evidence>
<reference evidence="2" key="1">
    <citation type="submission" date="2021-06" db="EMBL/GenBank/DDBJ databases">
        <authorList>
            <person name="Kallberg Y."/>
            <person name="Tangrot J."/>
            <person name="Rosling A."/>
        </authorList>
    </citation>
    <scope>NUCLEOTIDE SEQUENCE</scope>
    <source>
        <strain evidence="2">FL966</strain>
    </source>
</reference>
<feature type="compositionally biased region" description="Basic and acidic residues" evidence="1">
    <location>
        <begin position="47"/>
        <end position="67"/>
    </location>
</feature>
<comment type="caution">
    <text evidence="2">The sequence shown here is derived from an EMBL/GenBank/DDBJ whole genome shotgun (WGS) entry which is preliminary data.</text>
</comment>
<feature type="compositionally biased region" description="Basic and acidic residues" evidence="1">
    <location>
        <begin position="11"/>
        <end position="39"/>
    </location>
</feature>
<dbReference type="EMBL" id="CAJVQA010017590">
    <property type="protein sequence ID" value="CAG8749533.1"/>
    <property type="molecule type" value="Genomic_DNA"/>
</dbReference>
<feature type="non-terminal residue" evidence="2">
    <location>
        <position position="1"/>
    </location>
</feature>
<proteinExistence type="predicted"/>
<feature type="compositionally biased region" description="Polar residues" evidence="1">
    <location>
        <begin position="1"/>
        <end position="10"/>
    </location>
</feature>
<evidence type="ECO:0000313" key="3">
    <source>
        <dbReference type="Proteomes" id="UP000789759"/>
    </source>
</evidence>
<evidence type="ECO:0000256" key="1">
    <source>
        <dbReference type="SAM" id="MobiDB-lite"/>
    </source>
</evidence>
<dbReference type="Proteomes" id="UP000789759">
    <property type="component" value="Unassembled WGS sequence"/>
</dbReference>